<comment type="caution">
    <text evidence="1">The sequence shown here is derived from an EMBL/GenBank/DDBJ whole genome shotgun (WGS) entry which is preliminary data.</text>
</comment>
<dbReference type="EMBL" id="JDRS01000002">
    <property type="protein sequence ID" value="KDS94215.1"/>
    <property type="molecule type" value="Genomic_DNA"/>
</dbReference>
<dbReference type="Proteomes" id="UP000030182">
    <property type="component" value="Unassembled WGS sequence"/>
</dbReference>
<keyword evidence="2" id="KW-1185">Reference proteome</keyword>
<organism evidence="1 2">
    <name type="scientific">Dermabacter hominis 1368</name>
    <dbReference type="NCBI Taxonomy" id="1450519"/>
    <lineage>
        <taxon>Bacteria</taxon>
        <taxon>Bacillati</taxon>
        <taxon>Actinomycetota</taxon>
        <taxon>Actinomycetes</taxon>
        <taxon>Micrococcales</taxon>
        <taxon>Dermabacteraceae</taxon>
        <taxon>Dermabacter</taxon>
    </lineage>
</organism>
<evidence type="ECO:0000313" key="2">
    <source>
        <dbReference type="Proteomes" id="UP000030182"/>
    </source>
</evidence>
<dbReference type="RefSeq" id="WP_034370569.1">
    <property type="nucleotide sequence ID" value="NZ_KN323183.1"/>
</dbReference>
<evidence type="ECO:0000313" key="1">
    <source>
        <dbReference type="EMBL" id="KDS94215.1"/>
    </source>
</evidence>
<accession>A0ABR4SLX4</accession>
<sequence>MVHVRTARLTQADGSFWTLNDGRGKGSESRADWIVEDVAGWYGGAGVRAETVARLQHGDFPARGWRESRSMTLHGTVACADSDERDRQERAISGMAWDGQYGALECDDGAAVLSTSVRLDGAPQVVKIGTTALRFQIPLKAASPFLFGEWRESILRPVGAGVGLEYPLFHRGGVLTFGTAVDTTEPIWNDGNATSFPRFVVTADAPGGFAITLGGSRVAFPWPVFSDAPVVVDMSGSVTVSGVDQSHLLSDRGWAGVEPGEIAYPSFDLLRGGTGWATVQHRDTYI</sequence>
<protein>
    <recommendedName>
        <fullName evidence="3">Minor tail protein</fullName>
    </recommendedName>
</protein>
<gene>
    <name evidence="1" type="ORF">DHOM_02945</name>
</gene>
<evidence type="ECO:0008006" key="3">
    <source>
        <dbReference type="Google" id="ProtNLM"/>
    </source>
</evidence>
<proteinExistence type="predicted"/>
<name>A0ABR4SLX4_9MICO</name>
<reference evidence="1 2" key="1">
    <citation type="submission" date="2014-01" db="EMBL/GenBank/DDBJ databases">
        <title>Draft genome sequence of the multidrug-resistant clinical isolate Dermabacter hominis 1368.</title>
        <authorList>
            <person name="Albersmeier A."/>
            <person name="Bomholt C."/>
            <person name="Glaub A."/>
            <person name="Ruckert C."/>
            <person name="Soriano F."/>
            <person name="Fernandez-Natal I."/>
            <person name="Tauch A."/>
        </authorList>
    </citation>
    <scope>NUCLEOTIDE SEQUENCE [LARGE SCALE GENOMIC DNA]</scope>
    <source>
        <strain evidence="1 2">1368</strain>
    </source>
</reference>